<keyword evidence="3" id="KW-1185">Reference proteome</keyword>
<comment type="caution">
    <text evidence="2">The sequence shown here is derived from an EMBL/GenBank/DDBJ whole genome shotgun (WGS) entry which is preliminary data.</text>
</comment>
<dbReference type="SUPFAM" id="SSF52540">
    <property type="entry name" value="P-loop containing nucleoside triphosphate hydrolases"/>
    <property type="match status" value="1"/>
</dbReference>
<dbReference type="AlphaFoldDB" id="A0A941AHR3"/>
<dbReference type="EMBL" id="JAFCNB010000005">
    <property type="protein sequence ID" value="MBP2704366.1"/>
    <property type="molecule type" value="Genomic_DNA"/>
</dbReference>
<feature type="region of interest" description="Disordered" evidence="1">
    <location>
        <begin position="1"/>
        <end position="27"/>
    </location>
</feature>
<proteinExistence type="predicted"/>
<sequence length="753" mass="81238">MRTSTRPHAHEPDLTAEDTAEEVAERPTPRRALLGRAVGWVQADHLRRGPVAVIAGAYGAAAAAHALQAPAVYGLPLTVFATLGMYARTMNLPREQGPNPLLSAAATAAGGLWFTAAAQWGVTFGPYTLGAWLGAATGALVYYAYRRDPVIRTAIAWEQAKIDWHCKAPLYGLTGSHLVDWRETRLGEQMEIDTIGTRRRASQIVGGDIEERIAEIEGLKTSRVKVRRPDRAGRITISIRYKDPWVALPHPLLDPTPEIPLPKVADAREPIIIGMDPESGRPLEIVQWDEEGAKRVFVVATTGGGKTVLLSNALERLTAADNAWVILINVSKGKEARRWRRACGASACGPGERVKALRLLEMARHIIDYRGAAEDGDEATVEPRRDQKLVAVVVDETDKLLGPGDRIGLASRREFEYLTGTGRSEAVSVLAVGRRGTVSNMGSGDIRADIDQVLIGKVNRRSEMQHAVGEYGLTLPDMGRYGEGHSGVILSTDLSGHWTSGRTWLLDKLTDIDDLTEGRTAGDLEPGLVAYLRQRMGSAVVDWLLFDGPEPGASSAGRSAGARPAAAPSSPAPPADTAGPFSEDQAVDRAAAAREAARATLAQAGSRLDTTLTPGERRALAIARRQQAAEQTEIGPELRELIVGMLSRPDGTTLREVETAMQAAGYERGVSKTGAWRCLDRLRFETVAELRGAGRAARWYLAVPSADELESELGGMDLDGADDDVERLVEEAAERAAEDLIDRAEAHEDGDRQ</sequence>
<feature type="compositionally biased region" description="Low complexity" evidence="1">
    <location>
        <begin position="552"/>
        <end position="580"/>
    </location>
</feature>
<feature type="region of interest" description="Disordered" evidence="1">
    <location>
        <begin position="552"/>
        <end position="594"/>
    </location>
</feature>
<evidence type="ECO:0000256" key="1">
    <source>
        <dbReference type="SAM" id="MobiDB-lite"/>
    </source>
</evidence>
<organism evidence="2 3">
    <name type="scientific">Microbispora oryzae</name>
    <dbReference type="NCBI Taxonomy" id="2806554"/>
    <lineage>
        <taxon>Bacteria</taxon>
        <taxon>Bacillati</taxon>
        <taxon>Actinomycetota</taxon>
        <taxon>Actinomycetes</taxon>
        <taxon>Streptosporangiales</taxon>
        <taxon>Streptosporangiaceae</taxon>
        <taxon>Microbispora</taxon>
    </lineage>
</organism>
<dbReference type="RefSeq" id="WP_210155674.1">
    <property type="nucleotide sequence ID" value="NZ_JAFCNB010000005.1"/>
</dbReference>
<protein>
    <recommendedName>
        <fullName evidence="4">FtsK domain-containing protein</fullName>
    </recommendedName>
</protein>
<evidence type="ECO:0000313" key="2">
    <source>
        <dbReference type="EMBL" id="MBP2704366.1"/>
    </source>
</evidence>
<dbReference type="Gene3D" id="3.40.50.300">
    <property type="entry name" value="P-loop containing nucleotide triphosphate hydrolases"/>
    <property type="match status" value="1"/>
</dbReference>
<name>A0A941AHR3_9ACTN</name>
<evidence type="ECO:0008006" key="4">
    <source>
        <dbReference type="Google" id="ProtNLM"/>
    </source>
</evidence>
<gene>
    <name evidence="2" type="ORF">JOL79_11135</name>
</gene>
<dbReference type="Proteomes" id="UP000674234">
    <property type="component" value="Unassembled WGS sequence"/>
</dbReference>
<accession>A0A941AHR3</accession>
<evidence type="ECO:0000313" key="3">
    <source>
        <dbReference type="Proteomes" id="UP000674234"/>
    </source>
</evidence>
<dbReference type="InterPro" id="IPR027417">
    <property type="entry name" value="P-loop_NTPase"/>
</dbReference>
<reference evidence="2" key="1">
    <citation type="submission" date="2021-02" db="EMBL/GenBank/DDBJ databases">
        <title>Draft genome sequence of Microbispora sp. RL4-1S isolated from rice leaves in Thailand.</title>
        <authorList>
            <person name="Muangham S."/>
            <person name="Duangmal K."/>
        </authorList>
    </citation>
    <scope>NUCLEOTIDE SEQUENCE</scope>
    <source>
        <strain evidence="2">RL4-1S</strain>
    </source>
</reference>